<dbReference type="EMBL" id="RHLK01000002">
    <property type="protein sequence ID" value="MVO98531.1"/>
    <property type="molecule type" value="Genomic_DNA"/>
</dbReference>
<evidence type="ECO:0000259" key="3">
    <source>
        <dbReference type="Pfam" id="PF10335"/>
    </source>
</evidence>
<dbReference type="AlphaFoldDB" id="A0A7X3FFN2"/>
<keyword evidence="1" id="KW-0175">Coiled coil</keyword>
<organism evidence="4 5">
    <name type="scientific">Paenibacillus lutrae</name>
    <dbReference type="NCBI Taxonomy" id="2078573"/>
    <lineage>
        <taxon>Bacteria</taxon>
        <taxon>Bacillati</taxon>
        <taxon>Bacillota</taxon>
        <taxon>Bacilli</taxon>
        <taxon>Bacillales</taxon>
        <taxon>Paenibacillaceae</taxon>
        <taxon>Paenibacillus</taxon>
    </lineage>
</organism>
<name>A0A7X3FFN2_9BACL</name>
<keyword evidence="4" id="KW-0808">Transferase</keyword>
<dbReference type="GO" id="GO:0008773">
    <property type="term" value="F:[protein-PII] uridylyltransferase activity"/>
    <property type="evidence" value="ECO:0007669"/>
    <property type="project" value="InterPro"/>
</dbReference>
<dbReference type="Pfam" id="PF03445">
    <property type="entry name" value="DUF294"/>
    <property type="match status" value="1"/>
</dbReference>
<dbReference type="InterPro" id="IPR005105">
    <property type="entry name" value="GlnD_Uridyltrans_N"/>
</dbReference>
<dbReference type="InterPro" id="IPR018821">
    <property type="entry name" value="DUF294_put_nucleoTrafse_sb-bd"/>
</dbReference>
<dbReference type="CDD" id="cd05401">
    <property type="entry name" value="NT_GlnE_GlnD_like"/>
    <property type="match status" value="1"/>
</dbReference>
<dbReference type="Proteomes" id="UP000490800">
    <property type="component" value="Unassembled WGS sequence"/>
</dbReference>
<evidence type="ECO:0000313" key="4">
    <source>
        <dbReference type="EMBL" id="MVO98531.1"/>
    </source>
</evidence>
<proteinExistence type="predicted"/>
<gene>
    <name evidence="4" type="ORF">EDM21_03110</name>
</gene>
<accession>A0A7X3FFN2</accession>
<dbReference type="OrthoDB" id="9810963at2"/>
<dbReference type="RefSeq" id="WP_157332839.1">
    <property type="nucleotide sequence ID" value="NZ_RHLK01000002.1"/>
</dbReference>
<protein>
    <submittedName>
        <fullName evidence="4">Nucleotidyltransferase</fullName>
    </submittedName>
</protein>
<feature type="domain" description="Protein-PII uridylyltransferase N-terminal" evidence="2">
    <location>
        <begin position="40"/>
        <end position="171"/>
    </location>
</feature>
<evidence type="ECO:0000256" key="1">
    <source>
        <dbReference type="SAM" id="Coils"/>
    </source>
</evidence>
<reference evidence="4 5" key="1">
    <citation type="journal article" date="2019" name="Microorganisms">
        <title>Paenibacillus lutrae sp. nov., A Chitinolytic Species Isolated from A River Otter in Castril Natural Park, Granada, Spain.</title>
        <authorList>
            <person name="Rodriguez M."/>
            <person name="Reina J.C."/>
            <person name="Bejar V."/>
            <person name="Llamas I."/>
        </authorList>
    </citation>
    <scope>NUCLEOTIDE SEQUENCE [LARGE SCALE GENOMIC DNA]</scope>
    <source>
        <strain evidence="4 5">N10</strain>
    </source>
</reference>
<evidence type="ECO:0000313" key="5">
    <source>
        <dbReference type="Proteomes" id="UP000490800"/>
    </source>
</evidence>
<dbReference type="Pfam" id="PF10335">
    <property type="entry name" value="DUF294_C"/>
    <property type="match status" value="1"/>
</dbReference>
<sequence length="361" mass="40308">MGAVTSSGWEKLRLEIACAAASDDLRALREKMQELFSAEQSSKPTAELYHNLNRVHDTLISRTVKMAERRLVAEGDGEPPLPYAFILVGSAGRSEQTPWSDQDNGLVYADPAPGMEDSAALYFSKLASLIRQGLESAGYPPCRGKVLADQALWRHSLTGWKRLLDGWFAEPVWENVRYLLIASDMRAVSGNPQLADDIKLHFSNRIQRNPELLLPLMANTLHHKVPLGLLGRIVTERYGEDAGGVDIKYGLYIPLVNAIRLLALESGIAESATLMRIEELVKKKVLPDAFGNACRDVFEKAMELRLATPFSHKNGHFNASGVLPAEKLTKACRLELRRDFRFARQLQKKVVQRVRISVKQP</sequence>
<feature type="coiled-coil region" evidence="1">
    <location>
        <begin position="11"/>
        <end position="38"/>
    </location>
</feature>
<keyword evidence="5" id="KW-1185">Reference proteome</keyword>
<comment type="caution">
    <text evidence="4">The sequence shown here is derived from an EMBL/GenBank/DDBJ whole genome shotgun (WGS) entry which is preliminary data.</text>
</comment>
<evidence type="ECO:0000259" key="2">
    <source>
        <dbReference type="Pfam" id="PF03445"/>
    </source>
</evidence>
<feature type="domain" description="DUF294" evidence="3">
    <location>
        <begin position="212"/>
        <end position="353"/>
    </location>
</feature>